<evidence type="ECO:0000256" key="1">
    <source>
        <dbReference type="ARBA" id="ARBA00000316"/>
    </source>
</evidence>
<dbReference type="Proteomes" id="UP000698242">
    <property type="component" value="Unassembled WGS sequence"/>
</dbReference>
<organism evidence="11 12">
    <name type="scientific">Profundibacterium mesophilum KAUST100406-0324</name>
    <dbReference type="NCBI Taxonomy" id="1037889"/>
    <lineage>
        <taxon>Bacteria</taxon>
        <taxon>Pseudomonadati</taxon>
        <taxon>Pseudomonadota</taxon>
        <taxon>Alphaproteobacteria</taxon>
        <taxon>Rhodobacterales</taxon>
        <taxon>Roseobacteraceae</taxon>
        <taxon>Profundibacterium</taxon>
    </lineage>
</organism>
<dbReference type="SMART" id="SM01005">
    <property type="entry name" value="Ala_racemase_C"/>
    <property type="match status" value="1"/>
</dbReference>
<evidence type="ECO:0000256" key="9">
    <source>
        <dbReference type="PIRSR" id="PIRSR600821-52"/>
    </source>
</evidence>
<evidence type="ECO:0000256" key="7">
    <source>
        <dbReference type="HAMAP-Rule" id="MF_01201"/>
    </source>
</evidence>
<feature type="binding site" evidence="7 9">
    <location>
        <position position="292"/>
    </location>
    <ligand>
        <name>substrate</name>
    </ligand>
</feature>
<protein>
    <recommendedName>
        <fullName evidence="4 7">Alanine racemase</fullName>
        <ecNumber evidence="4 7">5.1.1.1</ecNumber>
    </recommendedName>
</protein>
<dbReference type="InterPro" id="IPR001608">
    <property type="entry name" value="Ala_racemase_N"/>
</dbReference>
<dbReference type="InterPro" id="IPR009006">
    <property type="entry name" value="Ala_racemase/Decarboxylase_C"/>
</dbReference>
<dbReference type="OrthoDB" id="9813814at2"/>
<dbReference type="InterPro" id="IPR000821">
    <property type="entry name" value="Ala_racemase"/>
</dbReference>
<evidence type="ECO:0000259" key="10">
    <source>
        <dbReference type="SMART" id="SM01005"/>
    </source>
</evidence>
<dbReference type="GO" id="GO:0030170">
    <property type="term" value="F:pyridoxal phosphate binding"/>
    <property type="evidence" value="ECO:0007669"/>
    <property type="project" value="UniProtKB-UniRule"/>
</dbReference>
<evidence type="ECO:0000256" key="8">
    <source>
        <dbReference type="PIRSR" id="PIRSR600821-50"/>
    </source>
</evidence>
<keyword evidence="5 7" id="KW-0663">Pyridoxal phosphate</keyword>
<dbReference type="InterPro" id="IPR011079">
    <property type="entry name" value="Ala_racemase_C"/>
</dbReference>
<dbReference type="Gene3D" id="2.40.37.10">
    <property type="entry name" value="Lyase, Ornithine Decarboxylase, Chain A, domain 1"/>
    <property type="match status" value="1"/>
</dbReference>
<dbReference type="Gene3D" id="3.20.20.10">
    <property type="entry name" value="Alanine racemase"/>
    <property type="match status" value="1"/>
</dbReference>
<evidence type="ECO:0000313" key="12">
    <source>
        <dbReference type="Proteomes" id="UP000698242"/>
    </source>
</evidence>
<dbReference type="EMBL" id="APKE01000011">
    <property type="protein sequence ID" value="KAF0676814.1"/>
    <property type="molecule type" value="Genomic_DNA"/>
</dbReference>
<dbReference type="AlphaFoldDB" id="A0A921TFV4"/>
<comment type="pathway">
    <text evidence="7">Amino-acid biosynthesis; D-alanine biosynthesis; D-alanine from L-alanine: step 1/1.</text>
</comment>
<comment type="function">
    <text evidence="7">Catalyzes the interconversion of L-alanine and D-alanine. May also act on other amino acids.</text>
</comment>
<evidence type="ECO:0000256" key="4">
    <source>
        <dbReference type="ARBA" id="ARBA00013089"/>
    </source>
</evidence>
<dbReference type="PRINTS" id="PR00992">
    <property type="entry name" value="ALARACEMASE"/>
</dbReference>
<keyword evidence="6 7" id="KW-0413">Isomerase</keyword>
<dbReference type="GO" id="GO:0030632">
    <property type="term" value="P:D-alanine biosynthetic process"/>
    <property type="evidence" value="ECO:0007669"/>
    <property type="project" value="UniProtKB-UniRule"/>
</dbReference>
<dbReference type="GO" id="GO:0005829">
    <property type="term" value="C:cytosol"/>
    <property type="evidence" value="ECO:0007669"/>
    <property type="project" value="TreeGrafter"/>
</dbReference>
<reference evidence="11" key="1">
    <citation type="submission" date="2013-03" db="EMBL/GenBank/DDBJ databases">
        <title>Genome Sequence of the Profundibacterium mesophilum strain KAUST100406-0324T from Red Sea, a novel genus in the family Rhodobacteraceae.</title>
        <authorList>
            <person name="Essack M."/>
            <person name="Alam I."/>
            <person name="Lafi F."/>
            <person name="Alawi W."/>
            <person name="Kamanu F."/>
            <person name="Al-Suwailem A."/>
            <person name="Lee O.O."/>
            <person name="Xu Y."/>
            <person name="Bajic V."/>
            <person name="Qian P.-Y."/>
            <person name="Archer J."/>
        </authorList>
    </citation>
    <scope>NUCLEOTIDE SEQUENCE</scope>
    <source>
        <strain evidence="11">KAUST100406-0324</strain>
    </source>
</reference>
<dbReference type="Pfam" id="PF01168">
    <property type="entry name" value="Ala_racemase_N"/>
    <property type="match status" value="1"/>
</dbReference>
<dbReference type="EC" id="5.1.1.1" evidence="4 7"/>
<name>A0A921TFV4_9RHOB</name>
<feature type="binding site" evidence="7 9">
    <location>
        <position position="130"/>
    </location>
    <ligand>
        <name>substrate</name>
    </ligand>
</feature>
<dbReference type="InterPro" id="IPR029066">
    <property type="entry name" value="PLP-binding_barrel"/>
</dbReference>
<feature type="active site" description="Proton acceptor; specific for D-alanine" evidence="7">
    <location>
        <position position="35"/>
    </location>
</feature>
<comment type="cofactor">
    <cofactor evidence="2 7 8">
        <name>pyridoxal 5'-phosphate</name>
        <dbReference type="ChEBI" id="CHEBI:597326"/>
    </cofactor>
</comment>
<keyword evidence="12" id="KW-1185">Reference proteome</keyword>
<dbReference type="RefSeq" id="WP_159964316.1">
    <property type="nucleotide sequence ID" value="NZ_APKE01000011.1"/>
</dbReference>
<feature type="domain" description="Alanine racemase C-terminal" evidence="10">
    <location>
        <begin position="223"/>
        <end position="346"/>
    </location>
</feature>
<dbReference type="InterPro" id="IPR020622">
    <property type="entry name" value="Ala_racemase_pyridoxalP-BS"/>
</dbReference>
<comment type="catalytic activity">
    <reaction evidence="1 7">
        <text>L-alanine = D-alanine</text>
        <dbReference type="Rhea" id="RHEA:20249"/>
        <dbReference type="ChEBI" id="CHEBI:57416"/>
        <dbReference type="ChEBI" id="CHEBI:57972"/>
        <dbReference type="EC" id="5.1.1.1"/>
    </reaction>
</comment>
<dbReference type="HAMAP" id="MF_01201">
    <property type="entry name" value="Ala_racemase"/>
    <property type="match status" value="1"/>
</dbReference>
<evidence type="ECO:0000313" key="11">
    <source>
        <dbReference type="EMBL" id="KAF0676814.1"/>
    </source>
</evidence>
<dbReference type="PROSITE" id="PS00395">
    <property type="entry name" value="ALANINE_RACEMASE"/>
    <property type="match status" value="1"/>
</dbReference>
<dbReference type="NCBIfam" id="TIGR00492">
    <property type="entry name" value="alr"/>
    <property type="match status" value="1"/>
</dbReference>
<dbReference type="SUPFAM" id="SSF50621">
    <property type="entry name" value="Alanine racemase C-terminal domain-like"/>
    <property type="match status" value="1"/>
</dbReference>
<feature type="active site" description="Proton acceptor; specific for L-alanine" evidence="7">
    <location>
        <position position="244"/>
    </location>
</feature>
<sequence>MGSGTLQIDLDALASNWRALAAMTGPRTEAGAVVKADGYGLGAAQVAHALAQAGARKFFAAVAQEGAALRAALGPDAEIYVFSGHMAGDTEAISELSLIPMLNSIEQMTRQFEALPGQPFGIQLDSGMNRLGLEPAEWGAAREIALGLGPRLVASHLACADEPEHPMNRQQLDTFRKMTDGIEAPRSLAATGGILLGEEYHFDVVRPGIGLYGGLPFAEARPVVRLSLPVIQCRDLVEGESVGYGNSWTAEGPVRLATVSGGYGDGLLRALSNEAMLFSGEVPCPLVGRVSMDLITVDVTHLDRDPEHLDILCPSQSVDELATGAGTIGYEILTSLGNGRYRRSYEGGGLISAT</sequence>
<feature type="modified residue" description="N6-(pyridoxal phosphate)lysine" evidence="7 8">
    <location>
        <position position="35"/>
    </location>
</feature>
<evidence type="ECO:0000256" key="5">
    <source>
        <dbReference type="ARBA" id="ARBA00022898"/>
    </source>
</evidence>
<dbReference type="SUPFAM" id="SSF51419">
    <property type="entry name" value="PLP-binding barrel"/>
    <property type="match status" value="1"/>
</dbReference>
<dbReference type="PANTHER" id="PTHR30511">
    <property type="entry name" value="ALANINE RACEMASE"/>
    <property type="match status" value="1"/>
</dbReference>
<dbReference type="Pfam" id="PF00842">
    <property type="entry name" value="Ala_racemase_C"/>
    <property type="match status" value="1"/>
</dbReference>
<accession>A0A921TFV4</accession>
<evidence type="ECO:0000256" key="6">
    <source>
        <dbReference type="ARBA" id="ARBA00023235"/>
    </source>
</evidence>
<comment type="similarity">
    <text evidence="3 7">Belongs to the alanine racemase family.</text>
</comment>
<proteinExistence type="inferred from homology"/>
<dbReference type="CDD" id="cd00430">
    <property type="entry name" value="PLPDE_III_AR"/>
    <property type="match status" value="1"/>
</dbReference>
<gene>
    <name evidence="11" type="primary">alr</name>
    <name evidence="11" type="ORF">PMES_00901</name>
</gene>
<dbReference type="PANTHER" id="PTHR30511:SF0">
    <property type="entry name" value="ALANINE RACEMASE, CATABOLIC-RELATED"/>
    <property type="match status" value="1"/>
</dbReference>
<comment type="caution">
    <text evidence="11">The sequence shown here is derived from an EMBL/GenBank/DDBJ whole genome shotgun (WGS) entry which is preliminary data.</text>
</comment>
<evidence type="ECO:0000256" key="2">
    <source>
        <dbReference type="ARBA" id="ARBA00001933"/>
    </source>
</evidence>
<dbReference type="GO" id="GO:0008784">
    <property type="term" value="F:alanine racemase activity"/>
    <property type="evidence" value="ECO:0007669"/>
    <property type="project" value="UniProtKB-UniRule"/>
</dbReference>
<evidence type="ECO:0000256" key="3">
    <source>
        <dbReference type="ARBA" id="ARBA00007880"/>
    </source>
</evidence>